<feature type="transmembrane region" description="Helical" evidence="5">
    <location>
        <begin position="49"/>
        <end position="73"/>
    </location>
</feature>
<feature type="domain" description="Yip1" evidence="6">
    <location>
        <begin position="9"/>
        <end position="143"/>
    </location>
</feature>
<evidence type="ECO:0000256" key="5">
    <source>
        <dbReference type="SAM" id="Phobius"/>
    </source>
</evidence>
<keyword evidence="3 5" id="KW-1133">Transmembrane helix</keyword>
<proteinExistence type="predicted"/>
<evidence type="ECO:0000256" key="2">
    <source>
        <dbReference type="ARBA" id="ARBA00022692"/>
    </source>
</evidence>
<evidence type="ECO:0000259" key="6">
    <source>
        <dbReference type="Pfam" id="PF04893"/>
    </source>
</evidence>
<evidence type="ECO:0000256" key="3">
    <source>
        <dbReference type="ARBA" id="ARBA00022989"/>
    </source>
</evidence>
<reference evidence="7 8" key="1">
    <citation type="submission" date="2018-06" db="EMBL/GenBank/DDBJ databases">
        <title>Extensive metabolic versatility and redundancy in microbially diverse, dynamic hydrothermal sediments.</title>
        <authorList>
            <person name="Dombrowski N."/>
            <person name="Teske A."/>
            <person name="Baker B.J."/>
        </authorList>
    </citation>
    <scope>NUCLEOTIDE SEQUENCE [LARGE SCALE GENOMIC DNA]</scope>
    <source>
        <strain evidence="7">B10_G13</strain>
    </source>
</reference>
<evidence type="ECO:0000313" key="8">
    <source>
        <dbReference type="Proteomes" id="UP000271125"/>
    </source>
</evidence>
<evidence type="ECO:0000256" key="4">
    <source>
        <dbReference type="ARBA" id="ARBA00023136"/>
    </source>
</evidence>
<dbReference type="EMBL" id="QNBD01000053">
    <property type="protein sequence ID" value="RKX72060.1"/>
    <property type="molecule type" value="Genomic_DNA"/>
</dbReference>
<feature type="transmembrane region" description="Helical" evidence="5">
    <location>
        <begin position="96"/>
        <end position="118"/>
    </location>
</feature>
<dbReference type="GO" id="GO:0016020">
    <property type="term" value="C:membrane"/>
    <property type="evidence" value="ECO:0007669"/>
    <property type="project" value="UniProtKB-SubCell"/>
</dbReference>
<keyword evidence="2 5" id="KW-0812">Transmembrane</keyword>
<evidence type="ECO:0000313" key="7">
    <source>
        <dbReference type="EMBL" id="RKX72060.1"/>
    </source>
</evidence>
<feature type="transmembrane region" description="Helical" evidence="5">
    <location>
        <begin position="12"/>
        <end position="37"/>
    </location>
</feature>
<sequence>KAKYLSTSSILIRSLIGAVISTPIFLLLKTAIFYFAIIVSGYEIKFKKVFSLITWASVVTSLGILIKTFLTLIKHTSEVYTSLAIFGVGMDHKSSIFVLLNNFEVFVIWNILLIGLGVGSITNMKKSKSVSIIVVLWLLWILINTFVFSKFSGM</sequence>
<protein>
    <recommendedName>
        <fullName evidence="6">Yip1 domain-containing protein</fullName>
    </recommendedName>
</protein>
<accession>A0A660SQ24</accession>
<name>A0A660SQ24_UNCT6</name>
<dbReference type="Pfam" id="PF04893">
    <property type="entry name" value="Yip1"/>
    <property type="match status" value="1"/>
</dbReference>
<comment type="caution">
    <text evidence="7">The sequence shown here is derived from an EMBL/GenBank/DDBJ whole genome shotgun (WGS) entry which is preliminary data.</text>
</comment>
<feature type="transmembrane region" description="Helical" evidence="5">
    <location>
        <begin position="130"/>
        <end position="148"/>
    </location>
</feature>
<organism evidence="7 8">
    <name type="scientific">candidate division TA06 bacterium</name>
    <dbReference type="NCBI Taxonomy" id="2250710"/>
    <lineage>
        <taxon>Bacteria</taxon>
        <taxon>Bacteria division TA06</taxon>
    </lineage>
</organism>
<dbReference type="InterPro" id="IPR006977">
    <property type="entry name" value="Yip1_dom"/>
</dbReference>
<keyword evidence="4 5" id="KW-0472">Membrane</keyword>
<comment type="subcellular location">
    <subcellularLocation>
        <location evidence="1">Membrane</location>
        <topology evidence="1">Multi-pass membrane protein</topology>
    </subcellularLocation>
</comment>
<evidence type="ECO:0000256" key="1">
    <source>
        <dbReference type="ARBA" id="ARBA00004141"/>
    </source>
</evidence>
<gene>
    <name evidence="7" type="ORF">DRP43_01645</name>
</gene>
<feature type="non-terminal residue" evidence="7">
    <location>
        <position position="1"/>
    </location>
</feature>
<dbReference type="AlphaFoldDB" id="A0A660SQ24"/>
<dbReference type="Proteomes" id="UP000271125">
    <property type="component" value="Unassembled WGS sequence"/>
</dbReference>